<accession>A0ABX0V6C1</accession>
<feature type="region of interest" description="Disordered" evidence="1">
    <location>
        <begin position="1"/>
        <end position="26"/>
    </location>
</feature>
<keyword evidence="4" id="KW-1185">Reference proteome</keyword>
<evidence type="ECO:0000259" key="2">
    <source>
        <dbReference type="Pfam" id="PF21722"/>
    </source>
</evidence>
<evidence type="ECO:0000313" key="3">
    <source>
        <dbReference type="EMBL" id="NIX75377.1"/>
    </source>
</evidence>
<organism evidence="3 4">
    <name type="scientific">Microvirga terricola</name>
    <dbReference type="NCBI Taxonomy" id="2719797"/>
    <lineage>
        <taxon>Bacteria</taxon>
        <taxon>Pseudomonadati</taxon>
        <taxon>Pseudomonadota</taxon>
        <taxon>Alphaproteobacteria</taxon>
        <taxon>Hyphomicrobiales</taxon>
        <taxon>Methylobacteriaceae</taxon>
        <taxon>Microvirga</taxon>
    </lineage>
</organism>
<comment type="caution">
    <text evidence="3">The sequence shown here is derived from an EMBL/GenBank/DDBJ whole genome shotgun (WGS) entry which is preliminary data.</text>
</comment>
<dbReference type="Proteomes" id="UP000707352">
    <property type="component" value="Unassembled WGS sequence"/>
</dbReference>
<evidence type="ECO:0000313" key="4">
    <source>
        <dbReference type="Proteomes" id="UP000707352"/>
    </source>
</evidence>
<name>A0ABX0V6C1_9HYPH</name>
<protein>
    <recommendedName>
        <fullName evidence="2">Glycine-rich domain-containing protein</fullName>
    </recommendedName>
</protein>
<evidence type="ECO:0000256" key="1">
    <source>
        <dbReference type="SAM" id="MobiDB-lite"/>
    </source>
</evidence>
<dbReference type="EMBL" id="JAATJS010000001">
    <property type="protein sequence ID" value="NIX75377.1"/>
    <property type="molecule type" value="Genomic_DNA"/>
</dbReference>
<feature type="region of interest" description="Disordered" evidence="1">
    <location>
        <begin position="395"/>
        <end position="419"/>
    </location>
</feature>
<dbReference type="Pfam" id="PF21722">
    <property type="entry name" value="Gly_rich_2"/>
    <property type="match status" value="1"/>
</dbReference>
<sequence length="571" mass="56961">MERINHETAVDIGGGKKGFRGRDTMGGATGTRVTPKWLNDFQEELCGVVEYLDTLDGSKRDQLLRVIRTLVQQQKDNYKAAAGSANVLTLTPDLPLTSYFDGLTLRFQVLSSNTTGATLNVSGLGAKTILRQSGEALQANDLKGGAVVEVIYSGGSFYLNGSSSFPIQSGSSNYAATAGTANALTVTLSPVPTSLTTGMVIRVKPSFSNTGAATINVNALGAKSIVRPDGTSLQANDLVANRVVELVYDGANFELLTLSPYAIQSGSAIYADDTGAANAISIVLTPTPTSYLKGMAVRFLVAAPNTGSVTINVNGLGAKSLTYSDGSDLQAGDLQLGNLIEASYDGAKFQLINITFRALRALASQVGRTQIFFSSGTFTVPAGVTSAEVEVFGAGGPGGTSGDGVGNPAGTPGAGGGGGAYTRKRVTNLTPGAAIPVTVGLGGVGVANAASAGTAGGTSSFGSYCSATGGTGGLSGRNYLSTGGTGGVATGGDINIPGAAGGTGGPQSTWDINYLLHVFNKGGLAGLPFGNVSAFGTGANGAGYGTGGNGASGGSALAGGNGAPGLVIVRW</sequence>
<feature type="domain" description="Glycine-rich" evidence="2">
    <location>
        <begin position="375"/>
        <end position="571"/>
    </location>
</feature>
<dbReference type="InterPro" id="IPR049304">
    <property type="entry name" value="Gly_rich_dom"/>
</dbReference>
<reference evidence="3 4" key="1">
    <citation type="submission" date="2020-03" db="EMBL/GenBank/DDBJ databases">
        <title>The genome sequence of Microvirga sp. c23x22.</title>
        <authorList>
            <person name="Zhang X."/>
        </authorList>
    </citation>
    <scope>NUCLEOTIDE SEQUENCE [LARGE SCALE GENOMIC DNA]</scope>
    <source>
        <strain evidence="4">c23x22</strain>
    </source>
</reference>
<gene>
    <name evidence="3" type="ORF">HB375_01960</name>
</gene>
<dbReference type="RefSeq" id="WP_167671264.1">
    <property type="nucleotide sequence ID" value="NZ_JAATJS010000001.1"/>
</dbReference>
<proteinExistence type="predicted"/>